<reference evidence="1" key="1">
    <citation type="submission" date="2019-10" db="EMBL/GenBank/DDBJ databases">
        <authorList>
            <consortium name="DOE Joint Genome Institute"/>
            <person name="Kuo A."/>
            <person name="Miyauchi S."/>
            <person name="Kiss E."/>
            <person name="Drula E."/>
            <person name="Kohler A."/>
            <person name="Sanchez-Garcia M."/>
            <person name="Andreopoulos B."/>
            <person name="Barry K.W."/>
            <person name="Bonito G."/>
            <person name="Buee M."/>
            <person name="Carver A."/>
            <person name="Chen C."/>
            <person name="Cichocki N."/>
            <person name="Clum A."/>
            <person name="Culley D."/>
            <person name="Crous P.W."/>
            <person name="Fauchery L."/>
            <person name="Girlanda M."/>
            <person name="Hayes R."/>
            <person name="Keri Z."/>
            <person name="Labutti K."/>
            <person name="Lipzen A."/>
            <person name="Lombard V."/>
            <person name="Magnuson J."/>
            <person name="Maillard F."/>
            <person name="Morin E."/>
            <person name="Murat C."/>
            <person name="Nolan M."/>
            <person name="Ohm R."/>
            <person name="Pangilinan J."/>
            <person name="Pereira M."/>
            <person name="Perotto S."/>
            <person name="Peter M."/>
            <person name="Riley R."/>
            <person name="Sitrit Y."/>
            <person name="Stielow B."/>
            <person name="Szollosi G."/>
            <person name="Zifcakova L."/>
            <person name="Stursova M."/>
            <person name="Spatafora J.W."/>
            <person name="Tedersoo L."/>
            <person name="Vaario L.-M."/>
            <person name="Yamada A."/>
            <person name="Yan M."/>
            <person name="Wang P."/>
            <person name="Xu J."/>
            <person name="Bruns T."/>
            <person name="Baldrian P."/>
            <person name="Vilgalys R."/>
            <person name="Henrissat B."/>
            <person name="Grigoriev I.V."/>
            <person name="Hibbett D."/>
            <person name="Nagy L.G."/>
            <person name="Martin F.M."/>
        </authorList>
    </citation>
    <scope>NUCLEOTIDE SEQUENCE</scope>
    <source>
        <strain evidence="1">P2</strain>
    </source>
</reference>
<gene>
    <name evidence="1" type="ORF">BDM02DRAFT_3154818</name>
</gene>
<dbReference type="Proteomes" id="UP000886501">
    <property type="component" value="Unassembled WGS sequence"/>
</dbReference>
<organism evidence="1 2">
    <name type="scientific">Thelephora ganbajun</name>
    <name type="common">Ganba fungus</name>
    <dbReference type="NCBI Taxonomy" id="370292"/>
    <lineage>
        <taxon>Eukaryota</taxon>
        <taxon>Fungi</taxon>
        <taxon>Dikarya</taxon>
        <taxon>Basidiomycota</taxon>
        <taxon>Agaricomycotina</taxon>
        <taxon>Agaricomycetes</taxon>
        <taxon>Thelephorales</taxon>
        <taxon>Thelephoraceae</taxon>
        <taxon>Thelephora</taxon>
    </lineage>
</organism>
<accession>A0ACB6ZLN2</accession>
<evidence type="ECO:0000313" key="2">
    <source>
        <dbReference type="Proteomes" id="UP000886501"/>
    </source>
</evidence>
<reference evidence="1" key="2">
    <citation type="journal article" date="2020" name="Nat. Commun.">
        <title>Large-scale genome sequencing of mycorrhizal fungi provides insights into the early evolution of symbiotic traits.</title>
        <authorList>
            <person name="Miyauchi S."/>
            <person name="Kiss E."/>
            <person name="Kuo A."/>
            <person name="Drula E."/>
            <person name="Kohler A."/>
            <person name="Sanchez-Garcia M."/>
            <person name="Morin E."/>
            <person name="Andreopoulos B."/>
            <person name="Barry K.W."/>
            <person name="Bonito G."/>
            <person name="Buee M."/>
            <person name="Carver A."/>
            <person name="Chen C."/>
            <person name="Cichocki N."/>
            <person name="Clum A."/>
            <person name="Culley D."/>
            <person name="Crous P.W."/>
            <person name="Fauchery L."/>
            <person name="Girlanda M."/>
            <person name="Hayes R.D."/>
            <person name="Keri Z."/>
            <person name="LaButti K."/>
            <person name="Lipzen A."/>
            <person name="Lombard V."/>
            <person name="Magnuson J."/>
            <person name="Maillard F."/>
            <person name="Murat C."/>
            <person name="Nolan M."/>
            <person name="Ohm R.A."/>
            <person name="Pangilinan J."/>
            <person name="Pereira M.F."/>
            <person name="Perotto S."/>
            <person name="Peter M."/>
            <person name="Pfister S."/>
            <person name="Riley R."/>
            <person name="Sitrit Y."/>
            <person name="Stielow J.B."/>
            <person name="Szollosi G."/>
            <person name="Zifcakova L."/>
            <person name="Stursova M."/>
            <person name="Spatafora J.W."/>
            <person name="Tedersoo L."/>
            <person name="Vaario L.M."/>
            <person name="Yamada A."/>
            <person name="Yan M."/>
            <person name="Wang P."/>
            <person name="Xu J."/>
            <person name="Bruns T."/>
            <person name="Baldrian P."/>
            <person name="Vilgalys R."/>
            <person name="Dunand C."/>
            <person name="Henrissat B."/>
            <person name="Grigoriev I.V."/>
            <person name="Hibbett D."/>
            <person name="Nagy L.G."/>
            <person name="Martin F.M."/>
        </authorList>
    </citation>
    <scope>NUCLEOTIDE SEQUENCE</scope>
    <source>
        <strain evidence="1">P2</strain>
    </source>
</reference>
<sequence>MSRLLLKAVCIFFLAFTSTTIGGIVSAPPSSGTIPFTYQGQTYSTWYTYKGNWGSYRPLIVLHGGPGFSHDYMIALADLSIIRPVIFYDQIGIARSSYLTDKPQTFFTVGLFLSELKNVIAFFNLAHYDILGHSWGGMLAAEYAVLQPAGLNKLLLSTFPQDVQQGVLVGFSNPTLYRWALGEFFGKYGCNLRPWPQPLNVSFDYLFADPTVSINMGPTLFNWDINSRLSNIKVPTLVINGKDDIAQDFVIQGFLDHIPESYHLKFSESSHTPFWEERLPYMVAVGAFLL</sequence>
<evidence type="ECO:0000313" key="1">
    <source>
        <dbReference type="EMBL" id="KAF9650494.1"/>
    </source>
</evidence>
<proteinExistence type="predicted"/>
<name>A0ACB6ZLN2_THEGA</name>
<keyword evidence="2" id="KW-1185">Reference proteome</keyword>
<dbReference type="EMBL" id="MU117984">
    <property type="protein sequence ID" value="KAF9650494.1"/>
    <property type="molecule type" value="Genomic_DNA"/>
</dbReference>
<comment type="caution">
    <text evidence="1">The sequence shown here is derived from an EMBL/GenBank/DDBJ whole genome shotgun (WGS) entry which is preliminary data.</text>
</comment>
<protein>
    <submittedName>
        <fullName evidence="1">Proline-specific peptidase</fullName>
    </submittedName>
</protein>